<proteinExistence type="predicted"/>
<dbReference type="PROSITE" id="PS01332">
    <property type="entry name" value="HTH_RRF2_1"/>
    <property type="match status" value="1"/>
</dbReference>
<dbReference type="PANTHER" id="PTHR33221">
    <property type="entry name" value="WINGED HELIX-TURN-HELIX TRANSCRIPTIONAL REGULATOR, RRF2 FAMILY"/>
    <property type="match status" value="1"/>
</dbReference>
<dbReference type="GO" id="GO:0003700">
    <property type="term" value="F:DNA-binding transcription factor activity"/>
    <property type="evidence" value="ECO:0007669"/>
    <property type="project" value="TreeGrafter"/>
</dbReference>
<protein>
    <submittedName>
        <fullName evidence="2">Transcriptional regulator, BadM/Rrf2 family</fullName>
    </submittedName>
</protein>
<evidence type="ECO:0000313" key="3">
    <source>
        <dbReference type="Proteomes" id="UP000184932"/>
    </source>
</evidence>
<evidence type="ECO:0000313" key="2">
    <source>
        <dbReference type="EMBL" id="SIN78110.1"/>
    </source>
</evidence>
<sequence length="169" mass="18276">MRLTTRTDLAMRVLMFCATRRGRLHRSIDIALACNVSVNHLMQVVPVLHRLGYVVATRGRSGGVELAARPEALRVGEVFRHFEAQLPFNECFSEGGNTCPLTPCCRMRPALAAAVEAFYAALDEVSLADLVADNSGLESLFAQNAADPVPKVCARAQATPGRSAGPRVR</sequence>
<evidence type="ECO:0000256" key="1">
    <source>
        <dbReference type="ARBA" id="ARBA00023125"/>
    </source>
</evidence>
<dbReference type="OrthoDB" id="9795923at2"/>
<dbReference type="AlphaFoldDB" id="A0A1N6E4Z9"/>
<accession>A0A1N6E4Z9</accession>
<dbReference type="Pfam" id="PF02082">
    <property type="entry name" value="Rrf2"/>
    <property type="match status" value="1"/>
</dbReference>
<dbReference type="InterPro" id="IPR036388">
    <property type="entry name" value="WH-like_DNA-bd_sf"/>
</dbReference>
<dbReference type="RefSeq" id="WP_074254534.1">
    <property type="nucleotide sequence ID" value="NZ_FSRL01000001.1"/>
</dbReference>
<dbReference type="InterPro" id="IPR000944">
    <property type="entry name" value="Tscrpt_reg_Rrf2"/>
</dbReference>
<dbReference type="Proteomes" id="UP000184932">
    <property type="component" value="Unassembled WGS sequence"/>
</dbReference>
<gene>
    <name evidence="2" type="ORF">SAMN05444002_0341</name>
</gene>
<dbReference type="GO" id="GO:0003677">
    <property type="term" value="F:DNA binding"/>
    <property type="evidence" value="ECO:0007669"/>
    <property type="project" value="UniProtKB-KW"/>
</dbReference>
<dbReference type="STRING" id="1217970.SAMN05444002_0341"/>
<name>A0A1N6E4Z9_9RHOB</name>
<keyword evidence="3" id="KW-1185">Reference proteome</keyword>
<dbReference type="Gene3D" id="1.10.10.10">
    <property type="entry name" value="Winged helix-like DNA-binding domain superfamily/Winged helix DNA-binding domain"/>
    <property type="match status" value="1"/>
</dbReference>
<organism evidence="2 3">
    <name type="scientific">Vannielia litorea</name>
    <dbReference type="NCBI Taxonomy" id="1217970"/>
    <lineage>
        <taxon>Bacteria</taxon>
        <taxon>Pseudomonadati</taxon>
        <taxon>Pseudomonadota</taxon>
        <taxon>Alphaproteobacteria</taxon>
        <taxon>Rhodobacterales</taxon>
        <taxon>Paracoccaceae</taxon>
        <taxon>Vannielia</taxon>
    </lineage>
</organism>
<dbReference type="GO" id="GO:0005829">
    <property type="term" value="C:cytosol"/>
    <property type="evidence" value="ECO:0007669"/>
    <property type="project" value="TreeGrafter"/>
</dbReference>
<dbReference type="EMBL" id="FSRL01000001">
    <property type="protein sequence ID" value="SIN78110.1"/>
    <property type="molecule type" value="Genomic_DNA"/>
</dbReference>
<dbReference type="SUPFAM" id="SSF46785">
    <property type="entry name" value="Winged helix' DNA-binding domain"/>
    <property type="match status" value="1"/>
</dbReference>
<dbReference type="InterPro" id="IPR036390">
    <property type="entry name" value="WH_DNA-bd_sf"/>
</dbReference>
<dbReference type="PROSITE" id="PS51197">
    <property type="entry name" value="HTH_RRF2_2"/>
    <property type="match status" value="1"/>
</dbReference>
<dbReference type="PANTHER" id="PTHR33221:SF4">
    <property type="entry name" value="HTH-TYPE TRANSCRIPTIONAL REPRESSOR NSRR"/>
    <property type="match status" value="1"/>
</dbReference>
<dbReference type="NCBIfam" id="TIGR00738">
    <property type="entry name" value="rrf2_super"/>
    <property type="match status" value="1"/>
</dbReference>
<dbReference type="InterPro" id="IPR030489">
    <property type="entry name" value="TR_Rrf2-type_CS"/>
</dbReference>
<keyword evidence="1" id="KW-0238">DNA-binding</keyword>
<reference evidence="3" key="1">
    <citation type="submission" date="2016-11" db="EMBL/GenBank/DDBJ databases">
        <authorList>
            <person name="Varghese N."/>
            <person name="Submissions S."/>
        </authorList>
    </citation>
    <scope>NUCLEOTIDE SEQUENCE [LARGE SCALE GENOMIC DNA]</scope>
    <source>
        <strain evidence="3">DSM 29440</strain>
    </source>
</reference>